<dbReference type="AlphaFoldDB" id="V9XRN2"/>
<accession>V9XRN2</accession>
<organism evidence="2">
    <name type="scientific">Schmidtea mediterranea</name>
    <name type="common">Freshwater planarian flatworm</name>
    <dbReference type="NCBI Taxonomy" id="79327"/>
    <lineage>
        <taxon>Eukaryota</taxon>
        <taxon>Metazoa</taxon>
        <taxon>Spiralia</taxon>
        <taxon>Lophotrochozoa</taxon>
        <taxon>Platyhelminthes</taxon>
        <taxon>Rhabditophora</taxon>
        <taxon>Seriata</taxon>
        <taxon>Tricladida</taxon>
        <taxon>Continenticola</taxon>
        <taxon>Geoplanoidea</taxon>
        <taxon>Dugesiidae</taxon>
        <taxon>Schmidtea</taxon>
    </lineage>
</organism>
<protein>
    <submittedName>
        <fullName evidence="2">X1.B.F11.1</fullName>
    </submittedName>
</protein>
<evidence type="ECO:0000256" key="1">
    <source>
        <dbReference type="SAM" id="SignalP"/>
    </source>
</evidence>
<sequence>MKALFIFLITSIISCHFHGEIEGHSPGSCQSFCNSQYVSCMTSHGLIAGTRYKRGEAAVEALKCSNSQSQCTSNCNDEF</sequence>
<name>V9XRN2_SCHMD</name>
<keyword evidence="1" id="KW-0732">Signal</keyword>
<proteinExistence type="evidence at transcript level"/>
<feature type="chain" id="PRO_5004784974" evidence="1">
    <location>
        <begin position="24"/>
        <end position="79"/>
    </location>
</feature>
<feature type="signal peptide" evidence="1">
    <location>
        <begin position="1"/>
        <end position="23"/>
    </location>
</feature>
<dbReference type="PROSITE" id="PS51257">
    <property type="entry name" value="PROKAR_LIPOPROTEIN"/>
    <property type="match status" value="1"/>
</dbReference>
<evidence type="ECO:0000313" key="2">
    <source>
        <dbReference type="EMBL" id="AHD24748.1"/>
    </source>
</evidence>
<reference evidence="2" key="1">
    <citation type="submission" date="2013-10" db="EMBL/GenBank/DDBJ databases">
        <title>Expression cloning of novel planarian secreted proteins by a yeast-based Signal Sequence Trap screen.</title>
        <authorList>
            <person name="Rossi A."/>
        </authorList>
    </citation>
    <scope>NUCLEOTIDE SEQUENCE</scope>
</reference>
<dbReference type="EMBL" id="KF730691">
    <property type="protein sequence ID" value="AHD24748.1"/>
    <property type="molecule type" value="mRNA"/>
</dbReference>